<feature type="binding site" evidence="9">
    <location>
        <position position="168"/>
    </location>
    <ligand>
        <name>Zn(2+)</name>
        <dbReference type="ChEBI" id="CHEBI:29105"/>
        <label>2</label>
    </ligand>
</feature>
<feature type="binding site" evidence="9">
    <location>
        <position position="134"/>
    </location>
    <ligand>
        <name>substrate</name>
    </ligand>
</feature>
<evidence type="ECO:0000256" key="2">
    <source>
        <dbReference type="ARBA" id="ARBA00004880"/>
    </source>
</evidence>
<dbReference type="CDD" id="cd01294">
    <property type="entry name" value="DHOase"/>
    <property type="match status" value="1"/>
</dbReference>
<dbReference type="NCBIfam" id="TIGR00856">
    <property type="entry name" value="pyrC_dimer"/>
    <property type="match status" value="1"/>
</dbReference>
<evidence type="ECO:0000256" key="9">
    <source>
        <dbReference type="HAMAP-Rule" id="MF_00219"/>
    </source>
</evidence>
<evidence type="ECO:0000256" key="6">
    <source>
        <dbReference type="ARBA" id="ARBA00022801"/>
    </source>
</evidence>
<comment type="subunit">
    <text evidence="9">Homodimer.</text>
</comment>
<comment type="function">
    <text evidence="1 9">Catalyzes the reversible cyclization of carbamoyl aspartate to dihydroorotate.</text>
</comment>
<dbReference type="PANTHER" id="PTHR43137">
    <property type="entry name" value="DIHYDROOROTASE"/>
    <property type="match status" value="1"/>
</dbReference>
<evidence type="ECO:0000259" key="10">
    <source>
        <dbReference type="Pfam" id="PF04909"/>
    </source>
</evidence>
<feature type="binding site" evidence="9">
    <location>
        <position position="256"/>
    </location>
    <ligand>
        <name>substrate</name>
    </ligand>
</feature>
<dbReference type="EMBL" id="AP027370">
    <property type="protein sequence ID" value="BDY12458.1"/>
    <property type="molecule type" value="Genomic_DNA"/>
</dbReference>
<feature type="modified residue" description="N6-carboxylysine" evidence="9">
    <location>
        <position position="95"/>
    </location>
</feature>
<feature type="binding site" evidence="9">
    <location>
        <position position="244"/>
    </location>
    <ligand>
        <name>substrate</name>
    </ligand>
</feature>
<feature type="binding site" evidence="9">
    <location>
        <begin position="14"/>
        <end position="16"/>
    </location>
    <ligand>
        <name>substrate</name>
    </ligand>
</feature>
<proteinExistence type="inferred from homology"/>
<dbReference type="PANTHER" id="PTHR43137:SF1">
    <property type="entry name" value="DIHYDROOROTASE"/>
    <property type="match status" value="1"/>
</dbReference>
<dbReference type="Pfam" id="PF04909">
    <property type="entry name" value="Amidohydro_2"/>
    <property type="match status" value="1"/>
</dbReference>
<dbReference type="InterPro" id="IPR006680">
    <property type="entry name" value="Amidohydro-rel"/>
</dbReference>
<sequence>MVISIDSPLDMHLHLRDMDMLDIVAPLSAETFAGGLVMPNLVPPVTTKEAVCDYRNRICRAQGDHCFTPYMTLFFRSDYRPEFLESVKDEILAIKLYPAGITTNSEGGVSGFDLEELSPVLGVMSDLGIPLCVHGETGGFVMDREAEFIPIYEMLAQNFPDLKIVMEHITTKEAVAALDRYDNLFATITLHHLYITLDDVAGGLLQPHLFCKPIAKRPEDRSALLNVALGAHPKVMFGSDSAPHPRDKKEAPGCAAGVFTAPIALQGLAQLFDRHGALENLQAFVSDNAQRIYGITPPAKKVVLEKTPYLVPEIYEGSVVPMFAGQSLAWRVVSAG</sequence>
<feature type="domain" description="Amidohydrolase-related" evidence="10">
    <location>
        <begin position="95"/>
        <end position="295"/>
    </location>
</feature>
<dbReference type="Gene3D" id="3.20.20.140">
    <property type="entry name" value="Metal-dependent hydrolases"/>
    <property type="match status" value="1"/>
</dbReference>
<feature type="binding site" evidence="9">
    <location>
        <position position="12"/>
    </location>
    <ligand>
        <name>Zn(2+)</name>
        <dbReference type="ChEBI" id="CHEBI:29105"/>
        <label>1</label>
    </ligand>
</feature>
<feature type="binding site" description="via carbamate group" evidence="9">
    <location>
        <position position="95"/>
    </location>
    <ligand>
        <name>Zn(2+)</name>
        <dbReference type="ChEBI" id="CHEBI:29105"/>
        <label>2</label>
    </ligand>
</feature>
<evidence type="ECO:0000256" key="7">
    <source>
        <dbReference type="ARBA" id="ARBA00022833"/>
    </source>
</evidence>
<dbReference type="PROSITE" id="PS00483">
    <property type="entry name" value="DIHYDROOROTASE_2"/>
    <property type="match status" value="1"/>
</dbReference>
<dbReference type="InterPro" id="IPR032466">
    <property type="entry name" value="Metal_Hydrolase"/>
</dbReference>
<dbReference type="EC" id="3.5.2.3" evidence="4 9"/>
<feature type="binding site" description="via carbamate group" evidence="9">
    <location>
        <position position="95"/>
    </location>
    <ligand>
        <name>Zn(2+)</name>
        <dbReference type="ChEBI" id="CHEBI:29105"/>
        <label>1</label>
    </ligand>
</feature>
<dbReference type="InterPro" id="IPR004721">
    <property type="entry name" value="DHOdimr"/>
</dbReference>
<comment type="catalytic activity">
    <reaction evidence="9">
        <text>(S)-dihydroorotate + H2O = N-carbamoyl-L-aspartate + H(+)</text>
        <dbReference type="Rhea" id="RHEA:24296"/>
        <dbReference type="ChEBI" id="CHEBI:15377"/>
        <dbReference type="ChEBI" id="CHEBI:15378"/>
        <dbReference type="ChEBI" id="CHEBI:30864"/>
        <dbReference type="ChEBI" id="CHEBI:32814"/>
        <dbReference type="EC" id="3.5.2.3"/>
    </reaction>
</comment>
<comment type="similarity">
    <text evidence="3 9">Belongs to the metallo-dependent hydrolases superfamily. DHOase family. Class II DHOase subfamily.</text>
</comment>
<protein>
    <recommendedName>
        <fullName evidence="4 9">Dihydroorotase</fullName>
        <shortName evidence="9">DHOase</shortName>
        <ecNumber evidence="4 9">3.5.2.3</ecNumber>
    </recommendedName>
</protein>
<keyword evidence="8 9" id="KW-0665">Pyrimidine biosynthesis</keyword>
<comment type="cofactor">
    <cofactor evidence="9">
        <name>Zn(2+)</name>
        <dbReference type="ChEBI" id="CHEBI:29105"/>
    </cofactor>
    <text evidence="9">Binds 2 Zn(2+) ions per subunit.</text>
</comment>
<dbReference type="InterPro" id="IPR002195">
    <property type="entry name" value="Dihydroorotase_CS"/>
</dbReference>
<dbReference type="SUPFAM" id="SSF51556">
    <property type="entry name" value="Metallo-dependent hydrolases"/>
    <property type="match status" value="1"/>
</dbReference>
<name>A0ABN6WUA6_9BACT</name>
<reference evidence="11 12" key="1">
    <citation type="submission" date="2023-03" db="EMBL/GenBank/DDBJ databases">
        <title>Description of Hydrogenimonas sp. ISO32.</title>
        <authorList>
            <person name="Mino S."/>
            <person name="Fukazawa S."/>
            <person name="Sawabe T."/>
        </authorList>
    </citation>
    <scope>NUCLEOTIDE SEQUENCE [LARGE SCALE GENOMIC DNA]</scope>
    <source>
        <strain evidence="11 12">ISO32</strain>
    </source>
</reference>
<feature type="active site" evidence="9">
    <location>
        <position position="240"/>
    </location>
</feature>
<comment type="pathway">
    <text evidence="2 9">Pyrimidine metabolism; UMP biosynthesis via de novo pathway; (S)-dihydroorotate from bicarbonate: step 3/3.</text>
</comment>
<evidence type="ECO:0000256" key="8">
    <source>
        <dbReference type="ARBA" id="ARBA00022975"/>
    </source>
</evidence>
<evidence type="ECO:0000256" key="5">
    <source>
        <dbReference type="ARBA" id="ARBA00022723"/>
    </source>
</evidence>
<feature type="binding site" evidence="9">
    <location>
        <position position="134"/>
    </location>
    <ligand>
        <name>Zn(2+)</name>
        <dbReference type="ChEBI" id="CHEBI:29105"/>
        <label>2</label>
    </ligand>
</feature>
<evidence type="ECO:0000313" key="12">
    <source>
        <dbReference type="Proteomes" id="UP001321445"/>
    </source>
</evidence>
<dbReference type="RefSeq" id="WP_286337651.1">
    <property type="nucleotide sequence ID" value="NZ_AP027370.1"/>
</dbReference>
<keyword evidence="7 9" id="KW-0862">Zinc</keyword>
<accession>A0ABN6WUA6</accession>
<comment type="caution">
    <text evidence="9">Lacks conserved residue(s) required for the propagation of feature annotation.</text>
</comment>
<evidence type="ECO:0000313" key="11">
    <source>
        <dbReference type="EMBL" id="BDY12458.1"/>
    </source>
</evidence>
<keyword evidence="12" id="KW-1185">Reference proteome</keyword>
<dbReference type="PIRSF" id="PIRSF001237">
    <property type="entry name" value="DHOdimr"/>
    <property type="match status" value="1"/>
</dbReference>
<evidence type="ECO:0000256" key="1">
    <source>
        <dbReference type="ARBA" id="ARBA00002368"/>
    </source>
</evidence>
<evidence type="ECO:0000256" key="3">
    <source>
        <dbReference type="ARBA" id="ARBA00005631"/>
    </source>
</evidence>
<organism evidence="11 12">
    <name type="scientific">Hydrogenimonas cancrithermarum</name>
    <dbReference type="NCBI Taxonomy" id="2993563"/>
    <lineage>
        <taxon>Bacteria</taxon>
        <taxon>Pseudomonadati</taxon>
        <taxon>Campylobacterota</taxon>
        <taxon>Epsilonproteobacteria</taxon>
        <taxon>Campylobacterales</taxon>
        <taxon>Hydrogenimonadaceae</taxon>
        <taxon>Hydrogenimonas</taxon>
    </lineage>
</organism>
<gene>
    <name evidence="9" type="primary">pyrC</name>
    <name evidence="11" type="ORF">HCR_07700</name>
</gene>
<dbReference type="Proteomes" id="UP001321445">
    <property type="component" value="Chromosome"/>
</dbReference>
<feature type="binding site" evidence="9">
    <location>
        <position position="14"/>
    </location>
    <ligand>
        <name>Zn(2+)</name>
        <dbReference type="ChEBI" id="CHEBI:29105"/>
        <label>1</label>
    </ligand>
</feature>
<feature type="binding site" evidence="9">
    <location>
        <position position="40"/>
    </location>
    <ligand>
        <name>substrate</name>
    </ligand>
</feature>
<keyword evidence="5 9" id="KW-0479">Metal-binding</keyword>
<keyword evidence="6 9" id="KW-0378">Hydrolase</keyword>
<dbReference type="HAMAP" id="MF_00219">
    <property type="entry name" value="PyrC_classII"/>
    <property type="match status" value="1"/>
</dbReference>
<evidence type="ECO:0000256" key="4">
    <source>
        <dbReference type="ARBA" id="ARBA00012860"/>
    </source>
</evidence>
<feature type="binding site" evidence="9">
    <location>
        <position position="240"/>
    </location>
    <ligand>
        <name>Zn(2+)</name>
        <dbReference type="ChEBI" id="CHEBI:29105"/>
        <label>1</label>
    </ligand>
</feature>